<keyword evidence="2" id="KW-1185">Reference proteome</keyword>
<gene>
    <name evidence="1" type="ORF">BD01_0769</name>
</gene>
<accession>W8P0Y9</accession>
<dbReference type="AlphaFoldDB" id="W8P0Y9"/>
<dbReference type="EMBL" id="CP007264">
    <property type="protein sequence ID" value="AHL22391.1"/>
    <property type="molecule type" value="Genomic_DNA"/>
</dbReference>
<reference evidence="1 2" key="1">
    <citation type="submission" date="2014-02" db="EMBL/GenBank/DDBJ databases">
        <title>Genome Sequence of an Hyperthermophilic Archaeon, Thermococcus nautili 30-1, producing viral vesicles.</title>
        <authorList>
            <person name="Oberto J."/>
            <person name="Gaudin M."/>
            <person name="Cossu M."/>
            <person name="Gorlas A."/>
            <person name="Slesarev A."/>
            <person name="Marguet E."/>
            <person name="Forterre P."/>
        </authorList>
    </citation>
    <scope>NUCLEOTIDE SEQUENCE [LARGE SCALE GENOMIC DNA]</scope>
    <source>
        <strain evidence="1 2">30-1</strain>
    </source>
</reference>
<evidence type="ECO:0000313" key="2">
    <source>
        <dbReference type="Proteomes" id="UP000019434"/>
    </source>
</evidence>
<sequence length="36" mass="4042">MGVSILLESYCNTLATQQNLNQTYGFNSPRVLLQHS</sequence>
<evidence type="ECO:0000313" key="1">
    <source>
        <dbReference type="EMBL" id="AHL22391.1"/>
    </source>
</evidence>
<dbReference type="HOGENOM" id="CLU_3353984_0_0_2"/>
<dbReference type="Proteomes" id="UP000019434">
    <property type="component" value="Chromosome"/>
</dbReference>
<dbReference type="KEGG" id="tnu:BD01_0769"/>
<proteinExistence type="predicted"/>
<organism evidence="1 2">
    <name type="scientific">Thermococcus nautili</name>
    <dbReference type="NCBI Taxonomy" id="195522"/>
    <lineage>
        <taxon>Archaea</taxon>
        <taxon>Methanobacteriati</taxon>
        <taxon>Methanobacteriota</taxon>
        <taxon>Thermococci</taxon>
        <taxon>Thermococcales</taxon>
        <taxon>Thermococcaceae</taxon>
        <taxon>Thermococcus</taxon>
    </lineage>
</organism>
<name>W8P0Y9_9EURY</name>
<protein>
    <submittedName>
        <fullName evidence="1">Uncharacterized protein</fullName>
    </submittedName>
</protein>